<keyword evidence="4" id="KW-0548">Nucleotidyltransferase</keyword>
<accession>A0A699I763</accession>
<dbReference type="InterPro" id="IPR043502">
    <property type="entry name" value="DNA/RNA_pol_sf"/>
</dbReference>
<name>A0A699I763_TANCI</name>
<dbReference type="InterPro" id="IPR013103">
    <property type="entry name" value="RVT_2"/>
</dbReference>
<gene>
    <name evidence="4" type="ORF">Tci_494194</name>
</gene>
<feature type="non-terminal residue" evidence="4">
    <location>
        <position position="1255"/>
    </location>
</feature>
<dbReference type="PANTHER" id="PTHR46890:SF48">
    <property type="entry name" value="RNA-DIRECTED DNA POLYMERASE"/>
    <property type="match status" value="1"/>
</dbReference>
<feature type="domain" description="Reverse transcriptase" evidence="3">
    <location>
        <begin position="954"/>
        <end position="1195"/>
    </location>
</feature>
<evidence type="ECO:0000256" key="1">
    <source>
        <dbReference type="SAM" id="Coils"/>
    </source>
</evidence>
<feature type="non-terminal residue" evidence="4">
    <location>
        <position position="1"/>
    </location>
</feature>
<dbReference type="InterPro" id="IPR052343">
    <property type="entry name" value="Retrotransposon-Effector_Assoc"/>
</dbReference>
<dbReference type="PROSITE" id="PS50878">
    <property type="entry name" value="RT_POL"/>
    <property type="match status" value="1"/>
</dbReference>
<feature type="coiled-coil region" evidence="1">
    <location>
        <begin position="422"/>
        <end position="449"/>
    </location>
</feature>
<feature type="compositionally biased region" description="Pro residues" evidence="2">
    <location>
        <begin position="392"/>
        <end position="406"/>
    </location>
</feature>
<sequence length="1255" mass="143020">EEGIVYEEAFAPIARIEAIRLFLAYASFMGFMVYQMDVISAFLCETINEEVYICQPLGFEDPDYPDKVYKVVKALYGLHQAPRAWQKGDILLVQIYVDDIIFGSTNKDLCKAFEKLMKDKFQMSTMGELTFFLGLQVKQKQDEIFISQDKYVAEILRKFSLEDGKSASTPIDTEKPLLKDPDGEDVDVHTYRSKIGSLMYLTSSRPDIMLIVTAVRLSFCCLKVNDVTRLQALVDKKKVIITEATIREALQLDDAKSIDCLPNEEIFTELSRMGYEKPSTKLTFYKAFFSPQWNFVRNVDSSTKFYMYPRFLQLMIRAQVGDLSSHSTKYSSPALTQKVFANMRSVEKGFSGVDTPLFEGMIVAHHDDDVAAEGAASVIVDDVSAAVDEPSIPSPTPTTQPPPPSQDLPSTSQAEIAQTLVIKKLKERVKKLERRNKLKVSKLKRLKRVGIAQRVDTSDDTVMDDVSKRGEGVIANIDADEDVTLKDVAAVAKGVASAEKDAEIKENADVQGRQAESQAQIYQIDLEHADKVLSMKDDEVEPTKLQEVVEVITTVKLMTEVVTAASATITAPPTPITAAAITTAPSTDRRRKGVVIRDPEETATPSIIIHSEPISKDKGKEIMRNKKEDNAVMRYQALKRNPQTKAQARKNMMIYLRNMAGFKMDYFKRMSYNDIRPILEKKFNSNVAFLEKTREQMEEEDSKALKRASESQAEKATKKQKLDEEVEELKKHLHIVPNNDDDVYTKATPLALKVPVVDYAIHTENNKPYFKIIRADGTHQLFLSFLSLLRNFDREDLEVLWQLVKERFASSKPNNFLDDFLLTTLTYIFEKPNVEDQFWKSQRVVYGLAKVKSWKLLESCGVHIITLTTTQMILLVERRYPLTRFTLDQMLNNVRLEVEKKVKCPWNCSDFQEVKSAIFSMGNDKSPGPDGFTATFFKDTWDIIGVDVIKAVKEFFTNGRLLKELNHTIIALIPKVNTPARVTDYRPISCCNVLFKCISKIIANRLKDTLKRLVSPNQSAFVPGRCISDNILLTQEIMHNYHLDRRVPRCDFKVDIQKAYDTVDWDFLRGKRGLRQGDLLSPYLVTLIMEVFTLLLKRRVRETSTFTYHRFCSELDLINLCFADDLFLFAHGDVNSVKVIKDALDDFKDALGLNPNMPKRKAYFCNIINYTKLAILNILPFEEDRLLVKYLGVPLVSSRLMSKDCKELIDRVQNRVNDWKNKSLSIVGRLQLIQSVLSSLHVYWASVFMLPSRVL</sequence>
<dbReference type="PANTHER" id="PTHR46890">
    <property type="entry name" value="NON-LTR RETROLELEMENT REVERSE TRANSCRIPTASE-LIKE PROTEIN-RELATED"/>
    <property type="match status" value="1"/>
</dbReference>
<evidence type="ECO:0000256" key="2">
    <source>
        <dbReference type="SAM" id="MobiDB-lite"/>
    </source>
</evidence>
<evidence type="ECO:0000259" key="3">
    <source>
        <dbReference type="PROSITE" id="PS50878"/>
    </source>
</evidence>
<comment type="caution">
    <text evidence="4">The sequence shown here is derived from an EMBL/GenBank/DDBJ whole genome shotgun (WGS) entry which is preliminary data.</text>
</comment>
<organism evidence="4">
    <name type="scientific">Tanacetum cinerariifolium</name>
    <name type="common">Dalmatian daisy</name>
    <name type="synonym">Chrysanthemum cinerariifolium</name>
    <dbReference type="NCBI Taxonomy" id="118510"/>
    <lineage>
        <taxon>Eukaryota</taxon>
        <taxon>Viridiplantae</taxon>
        <taxon>Streptophyta</taxon>
        <taxon>Embryophyta</taxon>
        <taxon>Tracheophyta</taxon>
        <taxon>Spermatophyta</taxon>
        <taxon>Magnoliopsida</taxon>
        <taxon>eudicotyledons</taxon>
        <taxon>Gunneridae</taxon>
        <taxon>Pentapetalae</taxon>
        <taxon>asterids</taxon>
        <taxon>campanulids</taxon>
        <taxon>Asterales</taxon>
        <taxon>Asteraceae</taxon>
        <taxon>Asteroideae</taxon>
        <taxon>Anthemideae</taxon>
        <taxon>Anthemidinae</taxon>
        <taxon>Tanacetum</taxon>
    </lineage>
</organism>
<dbReference type="EMBL" id="BKCJ010254011">
    <property type="protein sequence ID" value="GEZ22221.1"/>
    <property type="molecule type" value="Genomic_DNA"/>
</dbReference>
<dbReference type="Pfam" id="PF00078">
    <property type="entry name" value="RVT_1"/>
    <property type="match status" value="1"/>
</dbReference>
<dbReference type="AlphaFoldDB" id="A0A699I763"/>
<evidence type="ECO:0000313" key="4">
    <source>
        <dbReference type="EMBL" id="GEZ22221.1"/>
    </source>
</evidence>
<proteinExistence type="predicted"/>
<dbReference type="SUPFAM" id="SSF56672">
    <property type="entry name" value="DNA/RNA polymerases"/>
    <property type="match status" value="2"/>
</dbReference>
<keyword evidence="1" id="KW-0175">Coiled coil</keyword>
<reference evidence="4" key="1">
    <citation type="journal article" date="2019" name="Sci. Rep.">
        <title>Draft genome of Tanacetum cinerariifolium, the natural source of mosquito coil.</title>
        <authorList>
            <person name="Yamashiro T."/>
            <person name="Shiraishi A."/>
            <person name="Satake H."/>
            <person name="Nakayama K."/>
        </authorList>
    </citation>
    <scope>NUCLEOTIDE SEQUENCE</scope>
</reference>
<keyword evidence="4" id="KW-0695">RNA-directed DNA polymerase</keyword>
<protein>
    <submittedName>
        <fullName evidence="4">RNA-directed DNA polymerase, eukaryota, reverse transcriptase zinc-binding domain protein</fullName>
    </submittedName>
</protein>
<dbReference type="Pfam" id="PF07727">
    <property type="entry name" value="RVT_2"/>
    <property type="match status" value="2"/>
</dbReference>
<dbReference type="CDD" id="cd01650">
    <property type="entry name" value="RT_nLTR_like"/>
    <property type="match status" value="1"/>
</dbReference>
<feature type="region of interest" description="Disordered" evidence="2">
    <location>
        <begin position="700"/>
        <end position="723"/>
    </location>
</feature>
<dbReference type="InterPro" id="IPR000477">
    <property type="entry name" value="RT_dom"/>
</dbReference>
<dbReference type="GO" id="GO:0003964">
    <property type="term" value="F:RNA-directed DNA polymerase activity"/>
    <property type="evidence" value="ECO:0007669"/>
    <property type="project" value="UniProtKB-KW"/>
</dbReference>
<feature type="region of interest" description="Disordered" evidence="2">
    <location>
        <begin position="387"/>
        <end position="412"/>
    </location>
</feature>
<keyword evidence="4" id="KW-0808">Transferase</keyword>